<feature type="domain" description="Glycosyl transferase family 1" evidence="3">
    <location>
        <begin position="156"/>
        <end position="315"/>
    </location>
</feature>
<dbReference type="AlphaFoldDB" id="A0A0K8MCK2"/>
<sequence>MRVLQIMAGAERGGAEKFFDRLVSALAQRGLDQHVVCRSFPNRLNHLKNHHVPYTIASFHQLLDFRTRRLIQKRIRLYEPDIVLTWMSRASHLCPAGDFTFVARLGGYYDLKYYKKADYLIGNTPDIQKYFIRQGWPEDKTAYLPNFVDHPCPGQPQDRSVYATPEKAPLLLSMGRFHDDKAFDILIPALAHLPGVYLWLAGEGERERRLRYLAHEYSVNDRVRFIKWQKNVSALYKSADVYVCPSRVEPLGNVVIEAWAHEIPVVAAASDGPKGLIQDQENGLLVPLNNVEALARAIKKVLGSSPLRKKLVEQGLSTYLKDYTEEKACQHYLSFFEQITPKRRCS</sequence>
<feature type="domain" description="Glycosyltransferase subfamily 4-like N-terminal" evidence="4">
    <location>
        <begin position="13"/>
        <end position="149"/>
    </location>
</feature>
<dbReference type="Proteomes" id="UP000036771">
    <property type="component" value="Unassembled WGS sequence"/>
</dbReference>
<dbReference type="GO" id="GO:0016757">
    <property type="term" value="F:glycosyltransferase activity"/>
    <property type="evidence" value="ECO:0007669"/>
    <property type="project" value="UniProtKB-KW"/>
</dbReference>
<keyword evidence="6" id="KW-1185">Reference proteome</keyword>
<comment type="caution">
    <text evidence="5">The sequence shown here is derived from an EMBL/GenBank/DDBJ whole genome shotgun (WGS) entry which is preliminary data.</text>
</comment>
<dbReference type="CDD" id="cd03811">
    <property type="entry name" value="GT4_GT28_WabH-like"/>
    <property type="match status" value="1"/>
</dbReference>
<dbReference type="InterPro" id="IPR001296">
    <property type="entry name" value="Glyco_trans_1"/>
</dbReference>
<gene>
    <name evidence="5" type="primary">pglH</name>
    <name evidence="5" type="ORF">Cva_00250</name>
</gene>
<dbReference type="InterPro" id="IPR028098">
    <property type="entry name" value="Glyco_trans_4-like_N"/>
</dbReference>
<dbReference type="EMBL" id="BBVC01000011">
    <property type="protein sequence ID" value="GAO97614.1"/>
    <property type="molecule type" value="Genomic_DNA"/>
</dbReference>
<accession>A0A0K8MCK2</accession>
<dbReference type="Pfam" id="PF13439">
    <property type="entry name" value="Glyco_transf_4"/>
    <property type="match status" value="1"/>
</dbReference>
<evidence type="ECO:0000256" key="2">
    <source>
        <dbReference type="ARBA" id="ARBA00022679"/>
    </source>
</evidence>
<dbReference type="PANTHER" id="PTHR12526">
    <property type="entry name" value="GLYCOSYLTRANSFERASE"/>
    <property type="match status" value="1"/>
</dbReference>
<reference evidence="5 6" key="1">
    <citation type="submission" date="2015-03" db="EMBL/GenBank/DDBJ databases">
        <title>Caedibacter varicaedens, whole genome shotgun sequence.</title>
        <authorList>
            <person name="Suzuki H."/>
            <person name="Dapper A.L."/>
            <person name="Gibson A.K."/>
            <person name="Jackson C."/>
            <person name="Lee H."/>
            <person name="Pejaver V.R."/>
            <person name="Doak T."/>
            <person name="Lynch M."/>
        </authorList>
    </citation>
    <scope>NUCLEOTIDE SEQUENCE [LARGE SCALE GENOMIC DNA]</scope>
</reference>
<evidence type="ECO:0000259" key="4">
    <source>
        <dbReference type="Pfam" id="PF13439"/>
    </source>
</evidence>
<evidence type="ECO:0000256" key="1">
    <source>
        <dbReference type="ARBA" id="ARBA00022676"/>
    </source>
</evidence>
<organism evidence="5 6">
    <name type="scientific">Caedimonas varicaedens</name>
    <dbReference type="NCBI Taxonomy" id="1629334"/>
    <lineage>
        <taxon>Bacteria</taxon>
        <taxon>Pseudomonadati</taxon>
        <taxon>Pseudomonadota</taxon>
        <taxon>Alphaproteobacteria</taxon>
        <taxon>Holosporales</taxon>
        <taxon>Caedimonadaceae</taxon>
        <taxon>Caedimonas</taxon>
    </lineage>
</organism>
<dbReference type="PANTHER" id="PTHR12526:SF510">
    <property type="entry name" value="D-INOSITOL 3-PHOSPHATE GLYCOSYLTRANSFERASE"/>
    <property type="match status" value="1"/>
</dbReference>
<protein>
    <submittedName>
        <fullName evidence="5">GalNAc-alpha-(1-&gt;4)-GalNAc-alpha-(1-&gt;3)-diNAcBac-PP-undecaprenol alpha-1,4-N-acetyl-D-galactosaminyltransferase</fullName>
    </submittedName>
</protein>
<dbReference type="OrthoDB" id="529131at2"/>
<proteinExistence type="predicted"/>
<dbReference type="STRING" id="1629334.Cva_00250"/>
<evidence type="ECO:0000313" key="5">
    <source>
        <dbReference type="EMBL" id="GAO97614.1"/>
    </source>
</evidence>
<evidence type="ECO:0000259" key="3">
    <source>
        <dbReference type="Pfam" id="PF00534"/>
    </source>
</evidence>
<dbReference type="Pfam" id="PF00534">
    <property type="entry name" value="Glycos_transf_1"/>
    <property type="match status" value="1"/>
</dbReference>
<name>A0A0K8MCK2_9PROT</name>
<keyword evidence="1" id="KW-0328">Glycosyltransferase</keyword>
<keyword evidence="2 5" id="KW-0808">Transferase</keyword>
<dbReference type="Gene3D" id="3.40.50.2000">
    <property type="entry name" value="Glycogen Phosphorylase B"/>
    <property type="match status" value="2"/>
</dbReference>
<evidence type="ECO:0000313" key="6">
    <source>
        <dbReference type="Proteomes" id="UP000036771"/>
    </source>
</evidence>
<dbReference type="SUPFAM" id="SSF53756">
    <property type="entry name" value="UDP-Glycosyltransferase/glycogen phosphorylase"/>
    <property type="match status" value="1"/>
</dbReference>